<reference evidence="1" key="1">
    <citation type="submission" date="2022-07" db="EMBL/GenBank/DDBJ databases">
        <title>Phylogenomic reconstructions and comparative analyses of Kickxellomycotina fungi.</title>
        <authorList>
            <person name="Reynolds N.K."/>
            <person name="Stajich J.E."/>
            <person name="Barry K."/>
            <person name="Grigoriev I.V."/>
            <person name="Crous P."/>
            <person name="Smith M.E."/>
        </authorList>
    </citation>
    <scope>NUCLEOTIDE SEQUENCE</scope>
    <source>
        <strain evidence="1">Benny 63K</strain>
    </source>
</reference>
<sequence length="227" mass="25057">MSTKSESASSSAATVPLPPTFGSFGQKSTAPAIPDPAPATPEPASAIEPLASYQRVFQGLDNLDDTVEAVEPWLAAAEHCFGLIPDATKLTIIRSKLTGAKVSTLRFLNLATWSEFKEELFDVLGVEEYRLKLEADIWAKTRYKSMSPREALAQAKIDYAMLVRAEDEKKPANIDRRILDAVRVRFPEKLVGHVEVDIPLREALVQLKDVIKTSVANNNCDGWPDYK</sequence>
<organism evidence="1 2">
    <name type="scientific">Kickxella alabastrina</name>
    <dbReference type="NCBI Taxonomy" id="61397"/>
    <lineage>
        <taxon>Eukaryota</taxon>
        <taxon>Fungi</taxon>
        <taxon>Fungi incertae sedis</taxon>
        <taxon>Zoopagomycota</taxon>
        <taxon>Kickxellomycotina</taxon>
        <taxon>Kickxellomycetes</taxon>
        <taxon>Kickxellales</taxon>
        <taxon>Kickxellaceae</taxon>
        <taxon>Kickxella</taxon>
    </lineage>
</organism>
<name>A0ACC1IVK3_9FUNG</name>
<accession>A0ACC1IVK3</accession>
<dbReference type="EMBL" id="JANBPG010000020">
    <property type="protein sequence ID" value="KAJ1901657.1"/>
    <property type="molecule type" value="Genomic_DNA"/>
</dbReference>
<protein>
    <submittedName>
        <fullName evidence="1">Uncharacterized protein</fullName>
    </submittedName>
</protein>
<keyword evidence="2" id="KW-1185">Reference proteome</keyword>
<comment type="caution">
    <text evidence="1">The sequence shown here is derived from an EMBL/GenBank/DDBJ whole genome shotgun (WGS) entry which is preliminary data.</text>
</comment>
<evidence type="ECO:0000313" key="1">
    <source>
        <dbReference type="EMBL" id="KAJ1901657.1"/>
    </source>
</evidence>
<proteinExistence type="predicted"/>
<evidence type="ECO:0000313" key="2">
    <source>
        <dbReference type="Proteomes" id="UP001150581"/>
    </source>
</evidence>
<gene>
    <name evidence="1" type="ORF">LPJ66_000625</name>
</gene>
<dbReference type="Proteomes" id="UP001150581">
    <property type="component" value="Unassembled WGS sequence"/>
</dbReference>